<dbReference type="GO" id="GO:0061599">
    <property type="term" value="F:molybdopterin molybdotransferase activity"/>
    <property type="evidence" value="ECO:0007669"/>
    <property type="project" value="UniProtKB-UniRule"/>
</dbReference>
<keyword evidence="1" id="KW-0501">Molybdenum cofactor biosynthesis</keyword>
<evidence type="ECO:0000259" key="2">
    <source>
        <dbReference type="SMART" id="SM00852"/>
    </source>
</evidence>
<evidence type="ECO:0000313" key="4">
    <source>
        <dbReference type="Proteomes" id="UP000886780"/>
    </source>
</evidence>
<comment type="pathway">
    <text evidence="1">Cofactor biosynthesis; molybdopterin biosynthesis.</text>
</comment>
<evidence type="ECO:0000256" key="1">
    <source>
        <dbReference type="RuleBase" id="RU365090"/>
    </source>
</evidence>
<dbReference type="CDD" id="cd03522">
    <property type="entry name" value="MoeA_like"/>
    <property type="match status" value="1"/>
</dbReference>
<reference evidence="3" key="2">
    <citation type="submission" date="2021-04" db="EMBL/GenBank/DDBJ databases">
        <authorList>
            <person name="Gilroy R."/>
        </authorList>
    </citation>
    <scope>NUCLEOTIDE SEQUENCE</scope>
    <source>
        <strain evidence="3">ChiGjej4B4-12881</strain>
    </source>
</reference>
<gene>
    <name evidence="3" type="ORF">IAA28_03365</name>
</gene>
<dbReference type="InterPro" id="IPR038987">
    <property type="entry name" value="MoeA-like"/>
</dbReference>
<comment type="catalytic activity">
    <reaction evidence="1">
        <text>adenylyl-molybdopterin + molybdate = Mo-molybdopterin + AMP + H(+)</text>
        <dbReference type="Rhea" id="RHEA:35047"/>
        <dbReference type="ChEBI" id="CHEBI:15378"/>
        <dbReference type="ChEBI" id="CHEBI:36264"/>
        <dbReference type="ChEBI" id="CHEBI:62727"/>
        <dbReference type="ChEBI" id="CHEBI:71302"/>
        <dbReference type="ChEBI" id="CHEBI:456215"/>
    </reaction>
</comment>
<dbReference type="SUPFAM" id="SSF53218">
    <property type="entry name" value="Molybdenum cofactor biosynthesis proteins"/>
    <property type="match status" value="1"/>
</dbReference>
<keyword evidence="1" id="KW-0460">Magnesium</keyword>
<keyword evidence="1" id="KW-0500">Molybdenum</keyword>
<keyword evidence="1" id="KW-0479">Metal-binding</keyword>
<dbReference type="InterPro" id="IPR036425">
    <property type="entry name" value="MoaB/Mog-like_dom_sf"/>
</dbReference>
<comment type="caution">
    <text evidence="3">The sequence shown here is derived from an EMBL/GenBank/DDBJ whole genome shotgun (WGS) entry which is preliminary data.</text>
</comment>
<dbReference type="Gene3D" id="3.40.980.10">
    <property type="entry name" value="MoaB/Mog-like domain"/>
    <property type="match status" value="1"/>
</dbReference>
<dbReference type="AlphaFoldDB" id="A0A9D1W2Z4"/>
<dbReference type="Proteomes" id="UP000886780">
    <property type="component" value="Unassembled WGS sequence"/>
</dbReference>
<dbReference type="GO" id="GO:0046872">
    <property type="term" value="F:metal ion binding"/>
    <property type="evidence" value="ECO:0007669"/>
    <property type="project" value="UniProtKB-UniRule"/>
</dbReference>
<protein>
    <recommendedName>
        <fullName evidence="1">Molybdopterin molybdenumtransferase</fullName>
        <ecNumber evidence="1">2.10.1.1</ecNumber>
    </recommendedName>
</protein>
<dbReference type="SMART" id="SM00852">
    <property type="entry name" value="MoCF_biosynth"/>
    <property type="match status" value="1"/>
</dbReference>
<organism evidence="3 4">
    <name type="scientific">Candidatus Lachnoclostridium stercoripullorum</name>
    <dbReference type="NCBI Taxonomy" id="2838635"/>
    <lineage>
        <taxon>Bacteria</taxon>
        <taxon>Bacillati</taxon>
        <taxon>Bacillota</taxon>
        <taxon>Clostridia</taxon>
        <taxon>Lachnospirales</taxon>
        <taxon>Lachnospiraceae</taxon>
    </lineage>
</organism>
<feature type="domain" description="MoaB/Mog" evidence="2">
    <location>
        <begin position="177"/>
        <end position="316"/>
    </location>
</feature>
<dbReference type="GO" id="GO:0005829">
    <property type="term" value="C:cytosol"/>
    <property type="evidence" value="ECO:0007669"/>
    <property type="project" value="TreeGrafter"/>
</dbReference>
<dbReference type="GO" id="GO:0006777">
    <property type="term" value="P:Mo-molybdopterin cofactor biosynthetic process"/>
    <property type="evidence" value="ECO:0007669"/>
    <property type="project" value="UniProtKB-UniRule"/>
</dbReference>
<dbReference type="EMBL" id="DXEU01000058">
    <property type="protein sequence ID" value="HIX51831.1"/>
    <property type="molecule type" value="Genomic_DNA"/>
</dbReference>
<dbReference type="PANTHER" id="PTHR10192:SF28">
    <property type="entry name" value="MOLYBDOPTERIN MOLYBDENUMTRANSFERASE"/>
    <property type="match status" value="1"/>
</dbReference>
<reference evidence="3" key="1">
    <citation type="journal article" date="2021" name="PeerJ">
        <title>Extensive microbial diversity within the chicken gut microbiome revealed by metagenomics and culture.</title>
        <authorList>
            <person name="Gilroy R."/>
            <person name="Ravi A."/>
            <person name="Getino M."/>
            <person name="Pursley I."/>
            <person name="Horton D.L."/>
            <person name="Alikhan N.F."/>
            <person name="Baker D."/>
            <person name="Gharbi K."/>
            <person name="Hall N."/>
            <person name="Watson M."/>
            <person name="Adriaenssens E.M."/>
            <person name="Foster-Nyarko E."/>
            <person name="Jarju S."/>
            <person name="Secka A."/>
            <person name="Antonio M."/>
            <person name="Oren A."/>
            <person name="Chaudhuri R.R."/>
            <person name="La Ragione R."/>
            <person name="Hildebrand F."/>
            <person name="Pallen M.J."/>
        </authorList>
    </citation>
    <scope>NUCLEOTIDE SEQUENCE</scope>
    <source>
        <strain evidence="3">ChiGjej4B4-12881</strain>
    </source>
</reference>
<comment type="cofactor">
    <cofactor evidence="1">
        <name>Mg(2+)</name>
        <dbReference type="ChEBI" id="CHEBI:18420"/>
    </cofactor>
</comment>
<evidence type="ECO:0000313" key="3">
    <source>
        <dbReference type="EMBL" id="HIX51831.1"/>
    </source>
</evidence>
<comment type="function">
    <text evidence="1">Catalyzes the insertion of molybdate into adenylated molybdopterin with the concomitant release of AMP.</text>
</comment>
<sequence length="351" mass="38049">MKLIKTEDAVGTVLCHDITQIIKGVTKDAVFRKGHVVTEEDIPVLLSVGKEWLYVWEKEEGMLHENDAAEILCAMCRGDHMERSEAKEGKIELTAACSGLLKVNDQALKAVNGFGQMMIASRHGNFPVRKGDKLVGTRIIPLVIEEEKMEAARKRAMGITGGKPILEILPFARKKVGIVTTGNEVYTGRIKDTFTPVILEKFSEYDAEIIGHVTLNDDDRRVTAAILELLEKGADVVVCAGGMSVDPDDKTPLAIRNTGSRIVSYGAPVLPGAMFLLAYYEKGRGSGRPAAVMGLPGCVMYAKRTIFDLVLPRVMADDPVTAEELAALGQGGLCLNCPQCTFPNCGFGKGR</sequence>
<dbReference type="Pfam" id="PF00994">
    <property type="entry name" value="MoCF_biosynth"/>
    <property type="match status" value="1"/>
</dbReference>
<dbReference type="PANTHER" id="PTHR10192">
    <property type="entry name" value="MOLYBDOPTERIN BIOSYNTHESIS PROTEIN"/>
    <property type="match status" value="1"/>
</dbReference>
<comment type="similarity">
    <text evidence="1">Belongs to the MoeA family.</text>
</comment>
<dbReference type="EC" id="2.10.1.1" evidence="1"/>
<name>A0A9D1W2Z4_9FIRM</name>
<keyword evidence="1" id="KW-0808">Transferase</keyword>
<dbReference type="InterPro" id="IPR001453">
    <property type="entry name" value="MoaB/Mog_dom"/>
</dbReference>
<accession>A0A9D1W2Z4</accession>
<proteinExistence type="inferred from homology"/>